<organism evidence="1 2">
    <name type="scientific">Nephila pilipes</name>
    <name type="common">Giant wood spider</name>
    <name type="synonym">Nephila maculata</name>
    <dbReference type="NCBI Taxonomy" id="299642"/>
    <lineage>
        <taxon>Eukaryota</taxon>
        <taxon>Metazoa</taxon>
        <taxon>Ecdysozoa</taxon>
        <taxon>Arthropoda</taxon>
        <taxon>Chelicerata</taxon>
        <taxon>Arachnida</taxon>
        <taxon>Araneae</taxon>
        <taxon>Araneomorphae</taxon>
        <taxon>Entelegynae</taxon>
        <taxon>Araneoidea</taxon>
        <taxon>Nephilidae</taxon>
        <taxon>Nephila</taxon>
    </lineage>
</organism>
<evidence type="ECO:0000313" key="1">
    <source>
        <dbReference type="EMBL" id="GFT82594.1"/>
    </source>
</evidence>
<gene>
    <name evidence="1" type="ORF">NPIL_273431</name>
</gene>
<proteinExistence type="predicted"/>
<comment type="caution">
    <text evidence="1">The sequence shown here is derived from an EMBL/GenBank/DDBJ whole genome shotgun (WGS) entry which is preliminary data.</text>
</comment>
<evidence type="ECO:0000313" key="2">
    <source>
        <dbReference type="Proteomes" id="UP000887013"/>
    </source>
</evidence>
<reference evidence="1" key="1">
    <citation type="submission" date="2020-08" db="EMBL/GenBank/DDBJ databases">
        <title>Multicomponent nature underlies the extraordinary mechanical properties of spider dragline silk.</title>
        <authorList>
            <person name="Kono N."/>
            <person name="Nakamura H."/>
            <person name="Mori M."/>
            <person name="Yoshida Y."/>
            <person name="Ohtoshi R."/>
            <person name="Malay A.D."/>
            <person name="Moran D.A.P."/>
            <person name="Tomita M."/>
            <person name="Numata K."/>
            <person name="Arakawa K."/>
        </authorList>
    </citation>
    <scope>NUCLEOTIDE SEQUENCE</scope>
</reference>
<protein>
    <submittedName>
        <fullName evidence="1">Uncharacterized protein</fullName>
    </submittedName>
</protein>
<keyword evidence="2" id="KW-1185">Reference proteome</keyword>
<dbReference type="EMBL" id="BMAW01119024">
    <property type="protein sequence ID" value="GFT82594.1"/>
    <property type="molecule type" value="Genomic_DNA"/>
</dbReference>
<dbReference type="Proteomes" id="UP000887013">
    <property type="component" value="Unassembled WGS sequence"/>
</dbReference>
<sequence length="114" mass="12543">MTQHLTPVSVCLSDSLTTHSQIDRYQPVSLTQMARSLASHRSIQSKLPAKRQLLKLISFLSGGISLSFSEPSKRNVETLLFHLLSYAPETATANRNVGDYRKGLAVTDELALTS</sequence>
<name>A0A8X6U681_NEPPI</name>
<accession>A0A8X6U681</accession>
<dbReference type="AlphaFoldDB" id="A0A8X6U681"/>
<dbReference type="OrthoDB" id="6430531at2759"/>